<dbReference type="EMBL" id="UINC01158628">
    <property type="protein sequence ID" value="SVD56273.1"/>
    <property type="molecule type" value="Genomic_DNA"/>
</dbReference>
<evidence type="ECO:0000313" key="1">
    <source>
        <dbReference type="EMBL" id="SVD56273.1"/>
    </source>
</evidence>
<proteinExistence type="predicted"/>
<organism evidence="1">
    <name type="scientific">marine metagenome</name>
    <dbReference type="NCBI Taxonomy" id="408172"/>
    <lineage>
        <taxon>unclassified sequences</taxon>
        <taxon>metagenomes</taxon>
        <taxon>ecological metagenomes</taxon>
    </lineage>
</organism>
<feature type="non-terminal residue" evidence="1">
    <location>
        <position position="1"/>
    </location>
</feature>
<protein>
    <submittedName>
        <fullName evidence="1">Uncharacterized protein</fullName>
    </submittedName>
</protein>
<accession>A0A382WBV2</accession>
<sequence length="192" mass="20422">QDDEGGTDITNTFTATRTTNASGIATWGVSRDSAVSGRTTFRVNDNEDNTDVETMYWTNVSSATAVGDDATNSVPNTLLTDEDYADVETSDEVGAQLVALDKANDLVIVEITTDTAASGDTRYVQYSYDSNDQYTVNGSATDIIGFEYTMGLLGSTVGADTRYIVQTPLDDASVITIKAASLTSVFTIDTVL</sequence>
<name>A0A382WBV2_9ZZZZ</name>
<dbReference type="AlphaFoldDB" id="A0A382WBV2"/>
<reference evidence="1" key="1">
    <citation type="submission" date="2018-05" db="EMBL/GenBank/DDBJ databases">
        <authorList>
            <person name="Lanie J.A."/>
            <person name="Ng W.-L."/>
            <person name="Kazmierczak K.M."/>
            <person name="Andrzejewski T.M."/>
            <person name="Davidsen T.M."/>
            <person name="Wayne K.J."/>
            <person name="Tettelin H."/>
            <person name="Glass J.I."/>
            <person name="Rusch D."/>
            <person name="Podicherti R."/>
            <person name="Tsui H.-C.T."/>
            <person name="Winkler M.E."/>
        </authorList>
    </citation>
    <scope>NUCLEOTIDE SEQUENCE</scope>
</reference>
<gene>
    <name evidence="1" type="ORF">METZ01_LOCUS409127</name>
</gene>